<evidence type="ECO:0000256" key="4">
    <source>
        <dbReference type="ARBA" id="ARBA00023136"/>
    </source>
</evidence>
<dbReference type="Pfam" id="PF01988">
    <property type="entry name" value="VIT1"/>
    <property type="match status" value="1"/>
</dbReference>
<keyword evidence="4 5" id="KW-0472">Membrane</keyword>
<evidence type="ECO:0000313" key="7">
    <source>
        <dbReference type="Proteomes" id="UP000812961"/>
    </source>
</evidence>
<feature type="transmembrane region" description="Helical" evidence="5">
    <location>
        <begin position="133"/>
        <end position="152"/>
    </location>
</feature>
<evidence type="ECO:0000256" key="5">
    <source>
        <dbReference type="SAM" id="Phobius"/>
    </source>
</evidence>
<feature type="transmembrane region" description="Helical" evidence="5">
    <location>
        <begin position="191"/>
        <end position="213"/>
    </location>
</feature>
<sequence length="214" mass="24092">MSKEQKAIRSSGWKTDFLIGFPEGLLLLFFTTYLSHGLPVTVQQFYTINTCIWLAVSVLVMLTAYQANRGDTQHDESTLSPEERRKLERLNISEPIIENIAAEMQKDAALWEETLRTEHVEERHFNKSTAIRSGLLTGIFFLTGGILPLIPYLRNEQFPTAASTSVLTCGIAITIFSFLKSRMTSQPAIPVILRNLAYTGAVWLGAYVMLTIFK</sequence>
<name>A0ABS7GGR4_9BACT</name>
<comment type="subcellular location">
    <subcellularLocation>
        <location evidence="1">Endomembrane system</location>
        <topology evidence="1">Multi-pass membrane protein</topology>
    </subcellularLocation>
</comment>
<dbReference type="Proteomes" id="UP000812961">
    <property type="component" value="Unassembled WGS sequence"/>
</dbReference>
<keyword evidence="7" id="KW-1185">Reference proteome</keyword>
<dbReference type="RefSeq" id="WP_220252218.1">
    <property type="nucleotide sequence ID" value="NZ_JAICCF010000004.1"/>
</dbReference>
<keyword evidence="2 5" id="KW-0812">Transmembrane</keyword>
<protein>
    <submittedName>
        <fullName evidence="6">VIT1/CCC1 transporter family protein</fullName>
    </submittedName>
</protein>
<comment type="caution">
    <text evidence="6">The sequence shown here is derived from an EMBL/GenBank/DDBJ whole genome shotgun (WGS) entry which is preliminary data.</text>
</comment>
<evidence type="ECO:0000313" key="6">
    <source>
        <dbReference type="EMBL" id="MBW8686887.1"/>
    </source>
</evidence>
<proteinExistence type="predicted"/>
<organism evidence="6 7">
    <name type="scientific">Chitinophaga rhizophila</name>
    <dbReference type="NCBI Taxonomy" id="2866212"/>
    <lineage>
        <taxon>Bacteria</taxon>
        <taxon>Pseudomonadati</taxon>
        <taxon>Bacteroidota</taxon>
        <taxon>Chitinophagia</taxon>
        <taxon>Chitinophagales</taxon>
        <taxon>Chitinophagaceae</taxon>
        <taxon>Chitinophaga</taxon>
    </lineage>
</organism>
<evidence type="ECO:0000256" key="2">
    <source>
        <dbReference type="ARBA" id="ARBA00022692"/>
    </source>
</evidence>
<gene>
    <name evidence="6" type="ORF">K1Y79_21305</name>
</gene>
<evidence type="ECO:0000256" key="3">
    <source>
        <dbReference type="ARBA" id="ARBA00022989"/>
    </source>
</evidence>
<keyword evidence="3 5" id="KW-1133">Transmembrane helix</keyword>
<dbReference type="EMBL" id="JAICCF010000004">
    <property type="protein sequence ID" value="MBW8686887.1"/>
    <property type="molecule type" value="Genomic_DNA"/>
</dbReference>
<evidence type="ECO:0000256" key="1">
    <source>
        <dbReference type="ARBA" id="ARBA00004127"/>
    </source>
</evidence>
<accession>A0ABS7GGR4</accession>
<feature type="transmembrane region" description="Helical" evidence="5">
    <location>
        <begin position="46"/>
        <end position="65"/>
    </location>
</feature>
<feature type="transmembrane region" description="Helical" evidence="5">
    <location>
        <begin position="12"/>
        <end position="34"/>
    </location>
</feature>
<feature type="transmembrane region" description="Helical" evidence="5">
    <location>
        <begin position="158"/>
        <end position="179"/>
    </location>
</feature>
<reference evidence="6 7" key="1">
    <citation type="submission" date="2021-08" db="EMBL/GenBank/DDBJ databases">
        <title>The genome sequence of Chitinophaga sp. B61.</title>
        <authorList>
            <person name="Zhang X."/>
        </authorList>
    </citation>
    <scope>NUCLEOTIDE SEQUENCE [LARGE SCALE GENOMIC DNA]</scope>
    <source>
        <strain evidence="6 7">B61</strain>
    </source>
</reference>
<dbReference type="CDD" id="cd01059">
    <property type="entry name" value="CCC1_like"/>
    <property type="match status" value="1"/>
</dbReference>
<dbReference type="InterPro" id="IPR008217">
    <property type="entry name" value="Ccc1_fam"/>
</dbReference>